<organism evidence="1 2">
    <name type="scientific">Streblomastix strix</name>
    <dbReference type="NCBI Taxonomy" id="222440"/>
    <lineage>
        <taxon>Eukaryota</taxon>
        <taxon>Metamonada</taxon>
        <taxon>Preaxostyla</taxon>
        <taxon>Oxymonadida</taxon>
        <taxon>Streblomastigidae</taxon>
        <taxon>Streblomastix</taxon>
    </lineage>
</organism>
<feature type="non-terminal residue" evidence="1">
    <location>
        <position position="134"/>
    </location>
</feature>
<dbReference type="Proteomes" id="UP000324800">
    <property type="component" value="Unassembled WGS sequence"/>
</dbReference>
<sequence>MSKKGKKGKITHKSNEYEEQLSKMTFPGLESIINRNMEKINRQQAGGDYKAKMKSGAKYKTLRYQRYRPELVAEIPDIIMSSGLRYKTGMTAEQLKPLEQEVMRRIPNITEKEANIGINAITNIKDRRQVYTEL</sequence>
<comment type="caution">
    <text evidence="1">The sequence shown here is derived from an EMBL/GenBank/DDBJ whole genome shotgun (WGS) entry which is preliminary data.</text>
</comment>
<accession>A0A5J4QLD5</accession>
<name>A0A5J4QLD5_9EUKA</name>
<gene>
    <name evidence="1" type="ORF">EZS28_054516</name>
</gene>
<dbReference type="AlphaFoldDB" id="A0A5J4QLD5"/>
<evidence type="ECO:0000313" key="2">
    <source>
        <dbReference type="Proteomes" id="UP000324800"/>
    </source>
</evidence>
<proteinExistence type="predicted"/>
<evidence type="ECO:0000313" key="1">
    <source>
        <dbReference type="EMBL" id="KAA6321741.1"/>
    </source>
</evidence>
<protein>
    <submittedName>
        <fullName evidence="1">Uncharacterized protein</fullName>
    </submittedName>
</protein>
<dbReference type="EMBL" id="SNRW01045142">
    <property type="protein sequence ID" value="KAA6321741.1"/>
    <property type="molecule type" value="Genomic_DNA"/>
</dbReference>
<reference evidence="1 2" key="1">
    <citation type="submission" date="2019-03" db="EMBL/GenBank/DDBJ databases">
        <title>Single cell metagenomics reveals metabolic interactions within the superorganism composed of flagellate Streblomastix strix and complex community of Bacteroidetes bacteria on its surface.</title>
        <authorList>
            <person name="Treitli S.C."/>
            <person name="Kolisko M."/>
            <person name="Husnik F."/>
            <person name="Keeling P."/>
            <person name="Hampl V."/>
        </authorList>
    </citation>
    <scope>NUCLEOTIDE SEQUENCE [LARGE SCALE GENOMIC DNA]</scope>
    <source>
        <strain evidence="1">ST1C</strain>
    </source>
</reference>